<dbReference type="GeneID" id="85361957"/>
<feature type="compositionally biased region" description="Polar residues" evidence="1">
    <location>
        <begin position="87"/>
        <end position="101"/>
    </location>
</feature>
<protein>
    <submittedName>
        <fullName evidence="2">Uncharacterized protein</fullName>
    </submittedName>
</protein>
<evidence type="ECO:0000256" key="1">
    <source>
        <dbReference type="SAM" id="MobiDB-lite"/>
    </source>
</evidence>
<dbReference type="AlphaFoldDB" id="A0AA39JEX0"/>
<proteinExistence type="predicted"/>
<comment type="caution">
    <text evidence="2">The sequence shown here is derived from an EMBL/GenBank/DDBJ whole genome shotgun (WGS) entry which is preliminary data.</text>
</comment>
<name>A0AA39JEX0_ARMTA</name>
<accession>A0AA39JEX0</accession>
<dbReference type="Proteomes" id="UP001175211">
    <property type="component" value="Unassembled WGS sequence"/>
</dbReference>
<dbReference type="EMBL" id="JAUEPS010000070">
    <property type="protein sequence ID" value="KAK0441486.1"/>
    <property type="molecule type" value="Genomic_DNA"/>
</dbReference>
<feature type="region of interest" description="Disordered" evidence="1">
    <location>
        <begin position="1"/>
        <end position="21"/>
    </location>
</feature>
<sequence>MLISSQHSSRPRSVNIMESLPGSNHSSAGFMPFAHESELAVESEPEEERDFAESFYLLALQAYEEALNGGRNGGDSDGRSYHPRTLSPASSSTVRAGTTGW</sequence>
<reference evidence="2" key="1">
    <citation type="submission" date="2023-06" db="EMBL/GenBank/DDBJ databases">
        <authorList>
            <consortium name="Lawrence Berkeley National Laboratory"/>
            <person name="Ahrendt S."/>
            <person name="Sahu N."/>
            <person name="Indic B."/>
            <person name="Wong-Bajracharya J."/>
            <person name="Merenyi Z."/>
            <person name="Ke H.-M."/>
            <person name="Monk M."/>
            <person name="Kocsube S."/>
            <person name="Drula E."/>
            <person name="Lipzen A."/>
            <person name="Balint B."/>
            <person name="Henrissat B."/>
            <person name="Andreopoulos B."/>
            <person name="Martin F.M."/>
            <person name="Harder C.B."/>
            <person name="Rigling D."/>
            <person name="Ford K.L."/>
            <person name="Foster G.D."/>
            <person name="Pangilinan J."/>
            <person name="Papanicolaou A."/>
            <person name="Barry K."/>
            <person name="LaButti K."/>
            <person name="Viragh M."/>
            <person name="Koriabine M."/>
            <person name="Yan M."/>
            <person name="Riley R."/>
            <person name="Champramary S."/>
            <person name="Plett K.L."/>
            <person name="Tsai I.J."/>
            <person name="Slot J."/>
            <person name="Sipos G."/>
            <person name="Plett J."/>
            <person name="Nagy L.G."/>
            <person name="Grigoriev I.V."/>
        </authorList>
    </citation>
    <scope>NUCLEOTIDE SEQUENCE</scope>
    <source>
        <strain evidence="2">CCBAS 213</strain>
    </source>
</reference>
<organism evidence="2 3">
    <name type="scientific">Armillaria tabescens</name>
    <name type="common">Ringless honey mushroom</name>
    <name type="synonym">Agaricus tabescens</name>
    <dbReference type="NCBI Taxonomy" id="1929756"/>
    <lineage>
        <taxon>Eukaryota</taxon>
        <taxon>Fungi</taxon>
        <taxon>Dikarya</taxon>
        <taxon>Basidiomycota</taxon>
        <taxon>Agaricomycotina</taxon>
        <taxon>Agaricomycetes</taxon>
        <taxon>Agaricomycetidae</taxon>
        <taxon>Agaricales</taxon>
        <taxon>Marasmiineae</taxon>
        <taxon>Physalacriaceae</taxon>
        <taxon>Desarmillaria</taxon>
    </lineage>
</organism>
<gene>
    <name evidence="2" type="ORF">EV420DRAFT_1650093</name>
</gene>
<evidence type="ECO:0000313" key="3">
    <source>
        <dbReference type="Proteomes" id="UP001175211"/>
    </source>
</evidence>
<evidence type="ECO:0000313" key="2">
    <source>
        <dbReference type="EMBL" id="KAK0441486.1"/>
    </source>
</evidence>
<feature type="region of interest" description="Disordered" evidence="1">
    <location>
        <begin position="67"/>
        <end position="101"/>
    </location>
</feature>
<keyword evidence="3" id="KW-1185">Reference proteome</keyword>
<dbReference type="RefSeq" id="XP_060323991.1">
    <property type="nucleotide sequence ID" value="XM_060478409.1"/>
</dbReference>
<feature type="compositionally biased region" description="Polar residues" evidence="1">
    <location>
        <begin position="1"/>
        <end position="12"/>
    </location>
</feature>